<evidence type="ECO:0000256" key="5">
    <source>
        <dbReference type="ARBA" id="ARBA00022989"/>
    </source>
</evidence>
<comment type="similarity">
    <text evidence="7">Belongs to the binding-protein-dependent transport system permease family.</text>
</comment>
<feature type="transmembrane region" description="Helical" evidence="7">
    <location>
        <begin position="237"/>
        <end position="259"/>
    </location>
</feature>
<keyword evidence="4 7" id="KW-0812">Transmembrane</keyword>
<keyword evidence="10" id="KW-1185">Reference proteome</keyword>
<feature type="domain" description="ABC transmembrane type-1" evidence="8">
    <location>
        <begin position="68"/>
        <end position="259"/>
    </location>
</feature>
<feature type="transmembrane region" description="Helical" evidence="7">
    <location>
        <begin position="72"/>
        <end position="93"/>
    </location>
</feature>
<dbReference type="InterPro" id="IPR000515">
    <property type="entry name" value="MetI-like"/>
</dbReference>
<dbReference type="PROSITE" id="PS50928">
    <property type="entry name" value="ABC_TM1"/>
    <property type="match status" value="1"/>
</dbReference>
<evidence type="ECO:0000256" key="3">
    <source>
        <dbReference type="ARBA" id="ARBA00022475"/>
    </source>
</evidence>
<comment type="subcellular location">
    <subcellularLocation>
        <location evidence="1 7">Cell membrane</location>
        <topology evidence="1 7">Multi-pass membrane protein</topology>
    </subcellularLocation>
</comment>
<evidence type="ECO:0000256" key="6">
    <source>
        <dbReference type="ARBA" id="ARBA00023136"/>
    </source>
</evidence>
<dbReference type="EMBL" id="QGGY01000015">
    <property type="protein sequence ID" value="PWJ72976.1"/>
    <property type="molecule type" value="Genomic_DNA"/>
</dbReference>
<evidence type="ECO:0000259" key="8">
    <source>
        <dbReference type="PROSITE" id="PS50928"/>
    </source>
</evidence>
<keyword evidence="2 7" id="KW-0813">Transport</keyword>
<dbReference type="AlphaFoldDB" id="A0AB73SZS3"/>
<dbReference type="PANTHER" id="PTHR32243:SF24">
    <property type="entry name" value="DIACETYLCHITOBIOSE UPTAKE SYSTEM PERMEASE PROTEIN NGCG"/>
    <property type="match status" value="1"/>
</dbReference>
<dbReference type="InterPro" id="IPR035906">
    <property type="entry name" value="MetI-like_sf"/>
</dbReference>
<dbReference type="Gene3D" id="1.10.3720.10">
    <property type="entry name" value="MetI-like"/>
    <property type="match status" value="1"/>
</dbReference>
<dbReference type="RefSeq" id="WP_109748137.1">
    <property type="nucleotide sequence ID" value="NZ_CABJAT010000003.1"/>
</dbReference>
<evidence type="ECO:0000256" key="2">
    <source>
        <dbReference type="ARBA" id="ARBA00022448"/>
    </source>
</evidence>
<keyword evidence="5 7" id="KW-1133">Transmembrane helix</keyword>
<evidence type="ECO:0000313" key="10">
    <source>
        <dbReference type="Proteomes" id="UP000245412"/>
    </source>
</evidence>
<evidence type="ECO:0000256" key="1">
    <source>
        <dbReference type="ARBA" id="ARBA00004651"/>
    </source>
</evidence>
<proteinExistence type="inferred from homology"/>
<comment type="caution">
    <text evidence="9">The sequence shown here is derived from an EMBL/GenBank/DDBJ whole genome shotgun (WGS) entry which is preliminary data.</text>
</comment>
<evidence type="ECO:0000313" key="9">
    <source>
        <dbReference type="EMBL" id="PWJ72976.1"/>
    </source>
</evidence>
<dbReference type="GO" id="GO:0055085">
    <property type="term" value="P:transmembrane transport"/>
    <property type="evidence" value="ECO:0007669"/>
    <property type="project" value="InterPro"/>
</dbReference>
<feature type="transmembrane region" description="Helical" evidence="7">
    <location>
        <begin position="105"/>
        <end position="125"/>
    </location>
</feature>
<evidence type="ECO:0000256" key="7">
    <source>
        <dbReference type="RuleBase" id="RU363032"/>
    </source>
</evidence>
<accession>A0AB73SZS3</accession>
<feature type="transmembrane region" description="Helical" evidence="7">
    <location>
        <begin position="137"/>
        <end position="159"/>
    </location>
</feature>
<feature type="transmembrane region" description="Helical" evidence="7">
    <location>
        <begin position="180"/>
        <end position="205"/>
    </location>
</feature>
<dbReference type="InterPro" id="IPR050901">
    <property type="entry name" value="BP-dep_ABC_trans_perm"/>
</dbReference>
<dbReference type="SUPFAM" id="SSF161098">
    <property type="entry name" value="MetI-like"/>
    <property type="match status" value="1"/>
</dbReference>
<organism evidence="9 10">
    <name type="scientific">Murimonas intestini</name>
    <dbReference type="NCBI Taxonomy" id="1337051"/>
    <lineage>
        <taxon>Bacteria</taxon>
        <taxon>Bacillati</taxon>
        <taxon>Bacillota</taxon>
        <taxon>Clostridia</taxon>
        <taxon>Lachnospirales</taxon>
        <taxon>Lachnospiraceae</taxon>
        <taxon>Murimonas</taxon>
    </lineage>
</organism>
<gene>
    <name evidence="9" type="ORF">C7383_115132</name>
</gene>
<reference evidence="9 10" key="1">
    <citation type="submission" date="2018-05" db="EMBL/GenBank/DDBJ databases">
        <authorList>
            <person name="Goeker M."/>
            <person name="Huntemann M."/>
            <person name="Clum A."/>
            <person name="Pillay M."/>
            <person name="Palaniappan K."/>
            <person name="Varghese N."/>
            <person name="Mikhailova N."/>
            <person name="Stamatis D."/>
            <person name="Reddy T."/>
            <person name="Daum C."/>
            <person name="Shapiro N."/>
            <person name="Ivanova N."/>
            <person name="Kyrpides N."/>
            <person name="Woyke T."/>
        </authorList>
    </citation>
    <scope>NUCLEOTIDE SEQUENCE [LARGE SCALE GENOMIC DNA]</scope>
    <source>
        <strain evidence="9 10">DSM 26524</strain>
    </source>
</reference>
<dbReference type="Proteomes" id="UP000245412">
    <property type="component" value="Unassembled WGS sequence"/>
</dbReference>
<dbReference type="GO" id="GO:0005886">
    <property type="term" value="C:plasma membrane"/>
    <property type="evidence" value="ECO:0007669"/>
    <property type="project" value="UniProtKB-SubCell"/>
</dbReference>
<dbReference type="PANTHER" id="PTHR32243">
    <property type="entry name" value="MALTOSE TRANSPORT SYSTEM PERMEASE-RELATED"/>
    <property type="match status" value="1"/>
</dbReference>
<protein>
    <submittedName>
        <fullName evidence="9">Raffinose/stachyose/melibiose transport system permease protein</fullName>
    </submittedName>
</protein>
<dbReference type="CDD" id="cd06261">
    <property type="entry name" value="TM_PBP2"/>
    <property type="match status" value="1"/>
</dbReference>
<name>A0AB73SZS3_9FIRM</name>
<feature type="transmembrane region" description="Helical" evidence="7">
    <location>
        <begin position="9"/>
        <end position="30"/>
    </location>
</feature>
<dbReference type="Pfam" id="PF00528">
    <property type="entry name" value="BPD_transp_1"/>
    <property type="match status" value="1"/>
</dbReference>
<keyword evidence="3" id="KW-1003">Cell membrane</keyword>
<evidence type="ECO:0000256" key="4">
    <source>
        <dbReference type="ARBA" id="ARBA00022692"/>
    </source>
</evidence>
<keyword evidence="6 7" id="KW-0472">Membrane</keyword>
<sequence>MKRKIGKAFIYLFAIFWTVMTIFPLFITFFNSVKDNKGITLGMFTWPEEFMWSNYTQAFEAAHILQAVGNSMFFAITSTLLTIVIGMLAAYILSRKVFKGRGIVYTMFLIGVMVPIHCTIIPISSMATQVHGKNQSWFLILVYTAFALSQAIFLFTGYLNGVSRELDEAAVIDGCRDRQILFRVLMPVCMPIISTEAILAFIAGYGELIFGMILMSDQNKYTVARAMLTFTGGYKVSLGPIFACIIVAVVPMIIIYILFHEKVQEGMLTGAIKG</sequence>